<protein>
    <submittedName>
        <fullName evidence="2">Uncharacterized protein</fullName>
    </submittedName>
</protein>
<feature type="transmembrane region" description="Helical" evidence="1">
    <location>
        <begin position="96"/>
        <end position="116"/>
    </location>
</feature>
<evidence type="ECO:0000313" key="3">
    <source>
        <dbReference type="Proteomes" id="UP000269265"/>
    </source>
</evidence>
<dbReference type="Proteomes" id="UP000269265">
    <property type="component" value="Unassembled WGS sequence"/>
</dbReference>
<evidence type="ECO:0000313" key="2">
    <source>
        <dbReference type="EMBL" id="RRR98824.1"/>
    </source>
</evidence>
<keyword evidence="1" id="KW-0812">Transmembrane</keyword>
<evidence type="ECO:0000256" key="1">
    <source>
        <dbReference type="SAM" id="Phobius"/>
    </source>
</evidence>
<keyword evidence="1" id="KW-1133">Transmembrane helix</keyword>
<accession>A0A3R8S4S1</accession>
<organism evidence="2 3">
    <name type="scientific">Aquabacterium soli</name>
    <dbReference type="NCBI Taxonomy" id="2493092"/>
    <lineage>
        <taxon>Bacteria</taxon>
        <taxon>Pseudomonadati</taxon>
        <taxon>Pseudomonadota</taxon>
        <taxon>Betaproteobacteria</taxon>
        <taxon>Burkholderiales</taxon>
        <taxon>Aquabacterium</taxon>
    </lineage>
</organism>
<dbReference type="EMBL" id="RSED01000090">
    <property type="protein sequence ID" value="RRR98824.1"/>
    <property type="molecule type" value="Genomic_DNA"/>
</dbReference>
<proteinExistence type="predicted"/>
<feature type="transmembrane region" description="Helical" evidence="1">
    <location>
        <begin position="35"/>
        <end position="55"/>
    </location>
</feature>
<dbReference type="OrthoDB" id="9943739at2"/>
<comment type="caution">
    <text evidence="2">The sequence shown here is derived from an EMBL/GenBank/DDBJ whole genome shotgun (WGS) entry which is preliminary data.</text>
</comment>
<keyword evidence="1" id="KW-0472">Membrane</keyword>
<dbReference type="RefSeq" id="WP_125245683.1">
    <property type="nucleotide sequence ID" value="NZ_RSED01000090.1"/>
</dbReference>
<dbReference type="AlphaFoldDB" id="A0A3R8S4S1"/>
<feature type="transmembrane region" description="Helical" evidence="1">
    <location>
        <begin position="67"/>
        <end position="90"/>
    </location>
</feature>
<sequence length="129" mass="13493">MNTRVVLVSLALLVGLFSGPSSLESAGLSQPPVQWSDLAFIFFGSTIALPVVLGFQALVGNNKALRLGWSIFSLIAIFLVATGISAGATALLQGTLFPHSFLFLVLGLGTLLGAVLTRTIFSQRFANAV</sequence>
<gene>
    <name evidence="2" type="ORF">EIP75_23915</name>
</gene>
<keyword evidence="3" id="KW-1185">Reference proteome</keyword>
<name>A0A3R8S4S1_9BURK</name>
<reference evidence="2 3" key="1">
    <citation type="submission" date="2018-12" db="EMBL/GenBank/DDBJ databases">
        <title>The whole draft genome of Aquabacterium sp. SJQ9.</title>
        <authorList>
            <person name="Sun L."/>
            <person name="Gao X."/>
            <person name="Chen W."/>
            <person name="Huang K."/>
        </authorList>
    </citation>
    <scope>NUCLEOTIDE SEQUENCE [LARGE SCALE GENOMIC DNA]</scope>
    <source>
        <strain evidence="2 3">SJQ9</strain>
    </source>
</reference>